<dbReference type="eggNOG" id="COG4249">
    <property type="taxonomic scope" value="Bacteria"/>
</dbReference>
<dbReference type="STRING" id="485913.Krac_10359"/>
<proteinExistence type="predicted"/>
<dbReference type="SUPFAM" id="SSF52540">
    <property type="entry name" value="P-loop containing nucleoside triphosphate hydrolases"/>
    <property type="match status" value="1"/>
</dbReference>
<gene>
    <name evidence="1" type="ORF">Krac_10359</name>
</gene>
<organism evidence="1 2">
    <name type="scientific">Ktedonobacter racemifer DSM 44963</name>
    <dbReference type="NCBI Taxonomy" id="485913"/>
    <lineage>
        <taxon>Bacteria</taxon>
        <taxon>Bacillati</taxon>
        <taxon>Chloroflexota</taxon>
        <taxon>Ktedonobacteria</taxon>
        <taxon>Ktedonobacterales</taxon>
        <taxon>Ktedonobacteraceae</taxon>
        <taxon>Ktedonobacter</taxon>
    </lineage>
</organism>
<evidence type="ECO:0000313" key="2">
    <source>
        <dbReference type="Proteomes" id="UP000004508"/>
    </source>
</evidence>
<protein>
    <submittedName>
        <fullName evidence="1">Uncharacterized protein</fullName>
    </submittedName>
</protein>
<evidence type="ECO:0000313" key="1">
    <source>
        <dbReference type="EMBL" id="EFH88855.1"/>
    </source>
</evidence>
<reference evidence="1 2" key="1">
    <citation type="journal article" date="2011" name="Stand. Genomic Sci.">
        <title>Non-contiguous finished genome sequence and contextual data of the filamentous soil bacterium Ktedonobacter racemifer type strain (SOSP1-21).</title>
        <authorList>
            <person name="Chang Y.J."/>
            <person name="Land M."/>
            <person name="Hauser L."/>
            <person name="Chertkov O."/>
            <person name="Del Rio T.G."/>
            <person name="Nolan M."/>
            <person name="Copeland A."/>
            <person name="Tice H."/>
            <person name="Cheng J.F."/>
            <person name="Lucas S."/>
            <person name="Han C."/>
            <person name="Goodwin L."/>
            <person name="Pitluck S."/>
            <person name="Ivanova N."/>
            <person name="Ovchinikova G."/>
            <person name="Pati A."/>
            <person name="Chen A."/>
            <person name="Palaniappan K."/>
            <person name="Mavromatis K."/>
            <person name="Liolios K."/>
            <person name="Brettin T."/>
            <person name="Fiebig A."/>
            <person name="Rohde M."/>
            <person name="Abt B."/>
            <person name="Goker M."/>
            <person name="Detter J.C."/>
            <person name="Woyke T."/>
            <person name="Bristow J."/>
            <person name="Eisen J.A."/>
            <person name="Markowitz V."/>
            <person name="Hugenholtz P."/>
            <person name="Kyrpides N.C."/>
            <person name="Klenk H.P."/>
            <person name="Lapidus A."/>
        </authorList>
    </citation>
    <scope>NUCLEOTIDE SEQUENCE [LARGE SCALE GENOMIC DNA]</scope>
    <source>
        <strain evidence="2">DSM 44963</strain>
    </source>
</reference>
<dbReference type="AlphaFoldDB" id="D6TGS6"/>
<dbReference type="Proteomes" id="UP000004508">
    <property type="component" value="Unassembled WGS sequence"/>
</dbReference>
<sequence length="1156" mass="130313">MLKSEACAYIMAELLLPSPQTTLVVLLGASEFPQAPSFESSEAFVNSAKSLRAYFINIFKLPKENLLDLFNADGSPPDIEKRIGNFLKTRVSELKQSGFVARDIIFYYVGHGGFARSNRYQLLIRSSQEPGPQSSKLEMESLAHTIKENARFLRRILILDCCFSATAVQYQAPMPLIALRQTMQAFEEKDKGRGFPSRGTSLLCSSNRYSPSVTLSGAKYTTFSEALLFVLQNGDVHSRNNLSLYTLAHLMDEFLFKSYQDSVPRPEVHSPDQSEGDIAEIPFFPNIALVDQEVLDANAHINSSESLQLTNEAFLKPIKYIHSYNAIKGWEYVTYENQRDLGAALAGRSLGPSDVESCPQLPEVKTILQQLSVAYNAIIKGRSGCGKTITAFQSAYEMHKQGWKVLRLVEPHLAVDELIGAISNLPQRTVLILDNAQSLDQHLVRRLQEHSGSNLAVIIVLTEEGINPLDHDAVSIVNSRAVDILAKAIRNGEKEILSIIQKLDPHIGEGFFDVPLERRIEEAVQCETPWQFNFVLTGGELRSRDILAKASEMNRADLLLVTIAVGQIVTLDEGVPMSWLERAISFLGRDKQWLEQSFQLLQKQRVVFGKTYYRCSHLRFSVYALRFLVEDTKNLEWSNVVTMLRGIISWESTSLRGISWLLRELRFADTFMYQQKNYSIVTYSNWQQIVERCWIANSGEDRRDAAFVLDTLIDWYPNHIQTISDNILLLAQWIENADKHSGFGLGLLVNSLSQEYRQSKHVILTLMKHIDPHVMASKLPQLKWEGVAAWSFLIGRLYVAFTQEWRVQFNLCLDFTCFNALVDAMSRNDIYAFDLFLNNIGPSHTDKALNLIERAIPQLVNAFHNDFIETFKEFRDAIWFVLGYARGFLRRKRPSSSQHRIAKKIANALQPQIIANAISCAAQRDWGSCADMLSFIKEAAPTQAAKIANLIKFSQLDATAQGLWGSCPHELLQLILSLSILPNHEPARSWITQHSEELKEIHCVLAVVAPQTIVEKLRTGHNLPLTLFNSELSLLALRSIATMDSLLAVRAFKHNVATIAKEISELQPHNCQGVSPLISYLYSLSQDDFIAMIKDVNPVEAKKNWGLCLQGNTESKKTVALIFAYSQLAEGPIAEIISHLKMKYPRASVCCNQCYV</sequence>
<dbReference type="InParanoid" id="D6TGS6"/>
<keyword evidence="2" id="KW-1185">Reference proteome</keyword>
<accession>D6TGS6</accession>
<dbReference type="EMBL" id="ADVG01000001">
    <property type="protein sequence ID" value="EFH88855.1"/>
    <property type="molecule type" value="Genomic_DNA"/>
</dbReference>
<dbReference type="InterPro" id="IPR027417">
    <property type="entry name" value="P-loop_NTPase"/>
</dbReference>
<name>D6TGS6_KTERA</name>
<comment type="caution">
    <text evidence="1">The sequence shown here is derived from an EMBL/GenBank/DDBJ whole genome shotgun (WGS) entry which is preliminary data.</text>
</comment>